<dbReference type="Pfam" id="PF19054">
    <property type="entry name" value="DUF5753"/>
    <property type="match status" value="1"/>
</dbReference>
<dbReference type="Proteomes" id="UP000255355">
    <property type="component" value="Unassembled WGS sequence"/>
</dbReference>
<dbReference type="GO" id="GO:0003677">
    <property type="term" value="F:DNA binding"/>
    <property type="evidence" value="ECO:0007669"/>
    <property type="project" value="InterPro"/>
</dbReference>
<feature type="domain" description="HTH cro/C1-type" evidence="1">
    <location>
        <begin position="22"/>
        <end position="77"/>
    </location>
</feature>
<reference evidence="2 3" key="1">
    <citation type="submission" date="2018-07" db="EMBL/GenBank/DDBJ databases">
        <title>Genomic Encyclopedia of Type Strains, Phase IV (KMG-IV): sequencing the most valuable type-strain genomes for metagenomic binning, comparative biology and taxonomic classification.</title>
        <authorList>
            <person name="Goeker M."/>
        </authorList>
    </citation>
    <scope>NUCLEOTIDE SEQUENCE [LARGE SCALE GENOMIC DNA]</scope>
    <source>
        <strain evidence="2 3">DSM 44952</strain>
    </source>
</reference>
<organism evidence="2 3">
    <name type="scientific">Nocardia mexicana</name>
    <dbReference type="NCBI Taxonomy" id="279262"/>
    <lineage>
        <taxon>Bacteria</taxon>
        <taxon>Bacillati</taxon>
        <taxon>Actinomycetota</taxon>
        <taxon>Actinomycetes</taxon>
        <taxon>Mycobacteriales</taxon>
        <taxon>Nocardiaceae</taxon>
        <taxon>Nocardia</taxon>
    </lineage>
</organism>
<comment type="caution">
    <text evidence="2">The sequence shown here is derived from an EMBL/GenBank/DDBJ whole genome shotgun (WGS) entry which is preliminary data.</text>
</comment>
<dbReference type="Gene3D" id="1.10.260.40">
    <property type="entry name" value="lambda repressor-like DNA-binding domains"/>
    <property type="match status" value="1"/>
</dbReference>
<evidence type="ECO:0000259" key="1">
    <source>
        <dbReference type="PROSITE" id="PS50943"/>
    </source>
</evidence>
<keyword evidence="3" id="KW-1185">Reference proteome</keyword>
<dbReference type="InterPro" id="IPR001387">
    <property type="entry name" value="Cro/C1-type_HTH"/>
</dbReference>
<dbReference type="SMART" id="SM00530">
    <property type="entry name" value="HTH_XRE"/>
    <property type="match status" value="1"/>
</dbReference>
<dbReference type="EMBL" id="QQAZ01000018">
    <property type="protein sequence ID" value="RDI43859.1"/>
    <property type="molecule type" value="Genomic_DNA"/>
</dbReference>
<dbReference type="AlphaFoldDB" id="A0A370GKQ2"/>
<dbReference type="SUPFAM" id="SSF47413">
    <property type="entry name" value="lambda repressor-like DNA-binding domains"/>
    <property type="match status" value="1"/>
</dbReference>
<dbReference type="Pfam" id="PF13560">
    <property type="entry name" value="HTH_31"/>
    <property type="match status" value="1"/>
</dbReference>
<gene>
    <name evidence="2" type="ORF">DFR68_11839</name>
</gene>
<evidence type="ECO:0000313" key="2">
    <source>
        <dbReference type="EMBL" id="RDI43859.1"/>
    </source>
</evidence>
<dbReference type="InterPro" id="IPR043917">
    <property type="entry name" value="DUF5753"/>
</dbReference>
<accession>A0A370GKQ2</accession>
<dbReference type="RefSeq" id="WP_068024055.1">
    <property type="nucleotide sequence ID" value="NZ_QQAZ01000018.1"/>
</dbReference>
<name>A0A370GKQ2_9NOCA</name>
<evidence type="ECO:0000313" key="3">
    <source>
        <dbReference type="Proteomes" id="UP000255355"/>
    </source>
</evidence>
<proteinExistence type="predicted"/>
<dbReference type="CDD" id="cd00093">
    <property type="entry name" value="HTH_XRE"/>
    <property type="match status" value="1"/>
</dbReference>
<sequence>MPRQREGSGGTTLPRRQLGKALREARDALGYTLQQVSEALDIGKSTLSRLELGQNVRVKPREIEYICSFYELPPEKVEHLKSLAEQASTKSWWQGDRDLMAPGFDTYVDLEASANHLRFFQSLIVPGLLQTADYARSLGESFYVPETPEEIDRRVALRMRRASIITRQTKPVHAEFVLHESLLRTLVGSRQIMADQMRHLADLSTRENIVIRILQHSAGFPVGAPLTPFIVLDFPQSRGSAEPPIVYTESPVGTMFFEEEGDVKRFREMYDILSEKAMDDVKSRDFLRKMAKAHSGK</sequence>
<dbReference type="OrthoDB" id="4285266at2"/>
<dbReference type="InterPro" id="IPR010982">
    <property type="entry name" value="Lambda_DNA-bd_dom_sf"/>
</dbReference>
<dbReference type="PROSITE" id="PS50943">
    <property type="entry name" value="HTH_CROC1"/>
    <property type="match status" value="1"/>
</dbReference>
<dbReference type="STRING" id="1210089.GCA_001613165_04937"/>
<protein>
    <submittedName>
        <fullName evidence="2">Helix-turn-helix protein</fullName>
    </submittedName>
</protein>